<feature type="chain" id="PRO_5030541897" description="Peptidase" evidence="2">
    <location>
        <begin position="32"/>
        <end position="431"/>
    </location>
</feature>
<gene>
    <name evidence="3" type="ORF">FHX71_001167</name>
</gene>
<evidence type="ECO:0000256" key="1">
    <source>
        <dbReference type="ARBA" id="ARBA00022729"/>
    </source>
</evidence>
<dbReference type="PANTHER" id="PTHR43037">
    <property type="entry name" value="UNNAMED PRODUCT-RELATED"/>
    <property type="match status" value="1"/>
</dbReference>
<evidence type="ECO:0000256" key="2">
    <source>
        <dbReference type="SAM" id="SignalP"/>
    </source>
</evidence>
<dbReference type="SUPFAM" id="SSF53474">
    <property type="entry name" value="alpha/beta-Hydrolases"/>
    <property type="match status" value="1"/>
</dbReference>
<protein>
    <recommendedName>
        <fullName evidence="5">Peptidase</fullName>
    </recommendedName>
</protein>
<name>A0A7W3PCS2_9MICO</name>
<evidence type="ECO:0008006" key="5">
    <source>
        <dbReference type="Google" id="ProtNLM"/>
    </source>
</evidence>
<reference evidence="3 4" key="1">
    <citation type="submission" date="2020-07" db="EMBL/GenBank/DDBJ databases">
        <title>Sequencing the genomes of 1000 actinobacteria strains.</title>
        <authorList>
            <person name="Klenk H.-P."/>
        </authorList>
    </citation>
    <scope>NUCLEOTIDE SEQUENCE [LARGE SCALE GENOMIC DNA]</scope>
    <source>
        <strain evidence="3 4">DSM 44121</strain>
    </source>
</reference>
<organism evidence="3 4">
    <name type="scientific">Promicromonospora sukumoe</name>
    <dbReference type="NCBI Taxonomy" id="88382"/>
    <lineage>
        <taxon>Bacteria</taxon>
        <taxon>Bacillati</taxon>
        <taxon>Actinomycetota</taxon>
        <taxon>Actinomycetes</taxon>
        <taxon>Micrococcales</taxon>
        <taxon>Promicromonosporaceae</taxon>
        <taxon>Promicromonospora</taxon>
    </lineage>
</organism>
<dbReference type="PROSITE" id="PS51318">
    <property type="entry name" value="TAT"/>
    <property type="match status" value="1"/>
</dbReference>
<dbReference type="InterPro" id="IPR050955">
    <property type="entry name" value="Plant_Biomass_Hydrol_Est"/>
</dbReference>
<dbReference type="Gene3D" id="2.60.40.2180">
    <property type="match status" value="1"/>
</dbReference>
<dbReference type="InterPro" id="IPR006311">
    <property type="entry name" value="TAT_signal"/>
</dbReference>
<dbReference type="Gene3D" id="3.40.50.1820">
    <property type="entry name" value="alpha/beta hydrolase"/>
    <property type="match status" value="1"/>
</dbReference>
<sequence>MPTPISRRTVLVSGAAAVGASALLGAPAASATGAAATTSTTGHGQRGTLVTPVAEVLDGGEQVTSLVLSSSALGRVERSSLTAATFAVHVTATNPLTGQVAYEQDRVVTGAAWTRRGEIDLGLEHGFGVNGAGTLQYMGAFGRNVLLELDHTVTQVEPLRARGGGQVVLDAFRQGRLSDPEVDAFTYHATASGLNYRLFSPDRRHERKGGRRGVALVVWLHGGGEGGLRTGGYDYYDNEATLRANRGALGFATPEAQDLFGGAYVLAPQATSAWMQDGDGFAPMVLEAIEEVAAAHRIDASRVHVVGCSNGGYMSLKMVAEYAGTFATSTPICCGIGPRDGSGGYFISDDELAAMTTPTWLVASADDTTLDAEDNTVYAHERIDGSILSLYENVTWDGNTYPGHWSWIYVARNDPRHGRKHIWEWMAKTRR</sequence>
<dbReference type="Proteomes" id="UP000540568">
    <property type="component" value="Unassembled WGS sequence"/>
</dbReference>
<proteinExistence type="predicted"/>
<dbReference type="RefSeq" id="WP_182614837.1">
    <property type="nucleotide sequence ID" value="NZ_BAAATF010000005.1"/>
</dbReference>
<dbReference type="PANTHER" id="PTHR43037:SF1">
    <property type="entry name" value="BLL1128 PROTEIN"/>
    <property type="match status" value="1"/>
</dbReference>
<dbReference type="AlphaFoldDB" id="A0A7W3PCS2"/>
<accession>A0A7W3PCS2</accession>
<evidence type="ECO:0000313" key="3">
    <source>
        <dbReference type="EMBL" id="MBA8807225.1"/>
    </source>
</evidence>
<evidence type="ECO:0000313" key="4">
    <source>
        <dbReference type="Proteomes" id="UP000540568"/>
    </source>
</evidence>
<keyword evidence="4" id="KW-1185">Reference proteome</keyword>
<comment type="caution">
    <text evidence="3">The sequence shown here is derived from an EMBL/GenBank/DDBJ whole genome shotgun (WGS) entry which is preliminary data.</text>
</comment>
<dbReference type="EMBL" id="JACGWV010000001">
    <property type="protein sequence ID" value="MBA8807225.1"/>
    <property type="molecule type" value="Genomic_DNA"/>
</dbReference>
<feature type="signal peptide" evidence="2">
    <location>
        <begin position="1"/>
        <end position="31"/>
    </location>
</feature>
<dbReference type="InterPro" id="IPR029058">
    <property type="entry name" value="AB_hydrolase_fold"/>
</dbReference>
<keyword evidence="1 2" id="KW-0732">Signal</keyword>